<accession>A0A2I1H408</accession>
<name>A0A2I1H408_9GLOM</name>
<dbReference type="VEuPathDB" id="FungiDB:FUN_024940"/>
<proteinExistence type="predicted"/>
<dbReference type="AlphaFoldDB" id="A0A2I1H408"/>
<evidence type="ECO:0000313" key="1">
    <source>
        <dbReference type="EMBL" id="PKY53596.1"/>
    </source>
</evidence>
<protein>
    <recommendedName>
        <fullName evidence="3">BAH domain-containing protein</fullName>
    </recommendedName>
</protein>
<sequence>MRKSRLSITKPFSLRESINFSGRNILQRHRHLGSYNKEGSEAELQDKMEVESDNYHNDDDVSIEEDNDHYSEADNYIGEEDNDYYEEDDNYGEEDDNNNENVYYDDSDNIIDNNDNVSSNLLLGFEVVGGSISSIPFLQNELLLNFPSLVIVTDAVNSDQMSKINGSFAPYFENLTSALLFCWVQKHNISTNAYNDLVEILQHQKFEVKDVVKNIRRFRQWRNRLPLMPIRTRSIKINPKKTPSTSKGTKLCYYLSIRDIIQNILNNPSLYDKLYFGPGVEAEEKKEYWHGDLWAESPLFGQEKITINREIYCPNEFIIYKENGKRRFGRIRSIVSINDELRIKIQRICTYYELPNNFHSNVRSITSESQLWLIDQHLKEGSIIANTYEIIEKVDITIVRGSTIIANGLFIKEILYKNNGHWKLRDVALDYMHPCEYSALNSPPSPYNNLRILKIFIDIYYDDFGTYRNTYHSLGGVYIQLGNMPFEMRKHLRNHFILGFVPFGGCFEDFIRPFIKDMKQLEEGILMNVQGRDCWIVAGLGCVTADLPQGNDLTATTLENRNNIAKEYGLRTSLPILDQLQRERHLQSPQDIYHIIAGKTLKLLKLTTAMLSLEGERIFIEEWKSFEYPKQWSKLPNPISHLESFMMSDRVRLGMVMPFILNRSLTTNSLKQQEMDKLQRRTKLNRNQVINTIVKCWAIVAKCSRLAFKFSLTIDDYIELERYLKKNEKLWLSVEFINISQDFSHLFRDWFIIESSEADNEKLEVCSQSSQFRNIILRKPVSVRNTNIRIDTVSFRTDLALAYESFGYRASLINKKCNFYEGASYIQDIHNTGNRCHLNTGDIVTIQVADYGESFAVIRAIFKHKSNDGYLYPFIYVDWFEDTHKIHDKLGCPIYILRHDDFYHNIFPLTVVENVQKVHFVHDCNSRCKDNHNLENKRYLRNDFFFKAI</sequence>
<dbReference type="VEuPathDB" id="FungiDB:FUN_024529"/>
<evidence type="ECO:0000313" key="2">
    <source>
        <dbReference type="Proteomes" id="UP000234323"/>
    </source>
</evidence>
<comment type="caution">
    <text evidence="1">The sequence shown here is derived from an EMBL/GenBank/DDBJ whole genome shotgun (WGS) entry which is preliminary data.</text>
</comment>
<evidence type="ECO:0008006" key="3">
    <source>
        <dbReference type="Google" id="ProtNLM"/>
    </source>
</evidence>
<dbReference type="VEuPathDB" id="FungiDB:RhiirA1_519900"/>
<dbReference type="VEuPathDB" id="FungiDB:RhiirA1_498807"/>
<keyword evidence="2" id="KW-1185">Reference proteome</keyword>
<dbReference type="EMBL" id="LLXI01001424">
    <property type="protein sequence ID" value="PKY53596.1"/>
    <property type="molecule type" value="Genomic_DNA"/>
</dbReference>
<dbReference type="VEuPathDB" id="FungiDB:RhiirA1_471516"/>
<dbReference type="VEuPathDB" id="FungiDB:RhiirFUN_018457"/>
<organism evidence="1 2">
    <name type="scientific">Rhizophagus irregularis</name>
    <dbReference type="NCBI Taxonomy" id="588596"/>
    <lineage>
        <taxon>Eukaryota</taxon>
        <taxon>Fungi</taxon>
        <taxon>Fungi incertae sedis</taxon>
        <taxon>Mucoromycota</taxon>
        <taxon>Glomeromycotina</taxon>
        <taxon>Glomeromycetes</taxon>
        <taxon>Glomerales</taxon>
        <taxon>Glomeraceae</taxon>
        <taxon>Rhizophagus</taxon>
    </lineage>
</organism>
<reference evidence="1 2" key="1">
    <citation type="submission" date="2015-10" db="EMBL/GenBank/DDBJ databases">
        <title>Genome analyses suggest a sexual origin of heterokaryosis in a supposedly ancient asexual fungus.</title>
        <authorList>
            <person name="Ropars J."/>
            <person name="Sedzielewska K."/>
            <person name="Noel J."/>
            <person name="Charron P."/>
            <person name="Farinelli L."/>
            <person name="Marton T."/>
            <person name="Kruger M."/>
            <person name="Pelin A."/>
            <person name="Brachmann A."/>
            <person name="Corradi N."/>
        </authorList>
    </citation>
    <scope>NUCLEOTIDE SEQUENCE [LARGE SCALE GENOMIC DNA]</scope>
    <source>
        <strain evidence="1 2">A4</strain>
    </source>
</reference>
<dbReference type="Proteomes" id="UP000234323">
    <property type="component" value="Unassembled WGS sequence"/>
</dbReference>
<dbReference type="VEuPathDB" id="FungiDB:FUN_024941"/>
<gene>
    <name evidence="1" type="ORF">RhiirA4_471923</name>
</gene>